<keyword evidence="1" id="KW-0812">Transmembrane</keyword>
<dbReference type="RefSeq" id="WP_344658472.1">
    <property type="nucleotide sequence ID" value="NZ_BAAAQM010000021.1"/>
</dbReference>
<keyword evidence="3" id="KW-1185">Reference proteome</keyword>
<dbReference type="Proteomes" id="UP001499854">
    <property type="component" value="Unassembled WGS sequence"/>
</dbReference>
<protein>
    <submittedName>
        <fullName evidence="2">Uncharacterized protein</fullName>
    </submittedName>
</protein>
<name>A0ABP5D712_9ACTN</name>
<reference evidence="3" key="1">
    <citation type="journal article" date="2019" name="Int. J. Syst. Evol. Microbiol.">
        <title>The Global Catalogue of Microorganisms (GCM) 10K type strain sequencing project: providing services to taxonomists for standard genome sequencing and annotation.</title>
        <authorList>
            <consortium name="The Broad Institute Genomics Platform"/>
            <consortium name="The Broad Institute Genome Sequencing Center for Infectious Disease"/>
            <person name="Wu L."/>
            <person name="Ma J."/>
        </authorList>
    </citation>
    <scope>NUCLEOTIDE SEQUENCE [LARGE SCALE GENOMIC DNA]</scope>
    <source>
        <strain evidence="3">JCM 16013</strain>
    </source>
</reference>
<comment type="caution">
    <text evidence="2">The sequence shown here is derived from an EMBL/GenBank/DDBJ whole genome shotgun (WGS) entry which is preliminary data.</text>
</comment>
<sequence length="388" mass="40862">MNEVNEDWTAEADLAERLAADLGAFAVGAAPLGSVTGWGKAIKTRRRAARAGVLSVVAVAGATLPFVLRSHPADVPPPWTNHPVTTHHTVTVDPPRSAPDGTPIWSGSIDGARWSVQAGVPDPEEVCVAEEGSCFLSPISEDYLAKPVGVAESVTGKTSDGYLIGMDQTVTAVDVYLDDGTDLHLEPAVFRGYRYAVLRLPHSYPIDRLVARIPSGDQVTVALNRPGHPSDWGLWYPAGAVPDVPTAYGVVATRTGQERSYQAHQVTAYVGPFGVYVDEGMFALGPSKPDPLNGLDLRSALSGVKSDHTSRWAANEVTDAVDHVVLEYPDGTRETVEPVEIGGVRFVAAFVRADRPPLRAVSYDAAGGVTGTSYAGNGPGVPATPSAP</sequence>
<keyword evidence="1" id="KW-1133">Transmembrane helix</keyword>
<evidence type="ECO:0000313" key="2">
    <source>
        <dbReference type="EMBL" id="GAA1975092.1"/>
    </source>
</evidence>
<evidence type="ECO:0000256" key="1">
    <source>
        <dbReference type="SAM" id="Phobius"/>
    </source>
</evidence>
<dbReference type="EMBL" id="BAAAQM010000021">
    <property type="protein sequence ID" value="GAA1975092.1"/>
    <property type="molecule type" value="Genomic_DNA"/>
</dbReference>
<organism evidence="2 3">
    <name type="scientific">Catenulispora subtropica</name>
    <dbReference type="NCBI Taxonomy" id="450798"/>
    <lineage>
        <taxon>Bacteria</taxon>
        <taxon>Bacillati</taxon>
        <taxon>Actinomycetota</taxon>
        <taxon>Actinomycetes</taxon>
        <taxon>Catenulisporales</taxon>
        <taxon>Catenulisporaceae</taxon>
        <taxon>Catenulispora</taxon>
    </lineage>
</organism>
<evidence type="ECO:0000313" key="3">
    <source>
        <dbReference type="Proteomes" id="UP001499854"/>
    </source>
</evidence>
<keyword evidence="1" id="KW-0472">Membrane</keyword>
<accession>A0ABP5D712</accession>
<proteinExistence type="predicted"/>
<gene>
    <name evidence="2" type="ORF">GCM10009838_38920</name>
</gene>
<feature type="transmembrane region" description="Helical" evidence="1">
    <location>
        <begin position="48"/>
        <end position="68"/>
    </location>
</feature>